<dbReference type="AlphaFoldDB" id="A0A0A9BWF6"/>
<dbReference type="EMBL" id="GBRH01234313">
    <property type="protein sequence ID" value="JAD63582.1"/>
    <property type="molecule type" value="Transcribed_RNA"/>
</dbReference>
<accession>A0A0A9BWF6</accession>
<evidence type="ECO:0000313" key="1">
    <source>
        <dbReference type="EMBL" id="JAD63582.1"/>
    </source>
</evidence>
<proteinExistence type="predicted"/>
<reference evidence="1" key="1">
    <citation type="submission" date="2014-09" db="EMBL/GenBank/DDBJ databases">
        <authorList>
            <person name="Magalhaes I.L.F."/>
            <person name="Oliveira U."/>
            <person name="Santos F.R."/>
            <person name="Vidigal T.H.D.A."/>
            <person name="Brescovit A.D."/>
            <person name="Santos A.J."/>
        </authorList>
    </citation>
    <scope>NUCLEOTIDE SEQUENCE</scope>
    <source>
        <tissue evidence="1">Shoot tissue taken approximately 20 cm above the soil surface</tissue>
    </source>
</reference>
<protein>
    <submittedName>
        <fullName evidence="1">Uncharacterized protein</fullName>
    </submittedName>
</protein>
<organism evidence="1">
    <name type="scientific">Arundo donax</name>
    <name type="common">Giant reed</name>
    <name type="synonym">Donax arundinaceus</name>
    <dbReference type="NCBI Taxonomy" id="35708"/>
    <lineage>
        <taxon>Eukaryota</taxon>
        <taxon>Viridiplantae</taxon>
        <taxon>Streptophyta</taxon>
        <taxon>Embryophyta</taxon>
        <taxon>Tracheophyta</taxon>
        <taxon>Spermatophyta</taxon>
        <taxon>Magnoliopsida</taxon>
        <taxon>Liliopsida</taxon>
        <taxon>Poales</taxon>
        <taxon>Poaceae</taxon>
        <taxon>PACMAD clade</taxon>
        <taxon>Arundinoideae</taxon>
        <taxon>Arundineae</taxon>
        <taxon>Arundo</taxon>
    </lineage>
</organism>
<reference evidence="1" key="2">
    <citation type="journal article" date="2015" name="Data Brief">
        <title>Shoot transcriptome of the giant reed, Arundo donax.</title>
        <authorList>
            <person name="Barrero R.A."/>
            <person name="Guerrero F.D."/>
            <person name="Moolhuijzen P."/>
            <person name="Goolsby J.A."/>
            <person name="Tidwell J."/>
            <person name="Bellgard S.E."/>
            <person name="Bellgard M.I."/>
        </authorList>
    </citation>
    <scope>NUCLEOTIDE SEQUENCE</scope>
    <source>
        <tissue evidence="1">Shoot tissue taken approximately 20 cm above the soil surface</tissue>
    </source>
</reference>
<sequence length="18" mass="2200">MRADQQSENRTQYKSINM</sequence>
<name>A0A0A9BWF6_ARUDO</name>